<sequence length="94" mass="10005">MGFGKKTSQHDHAVADVAGGHGRAVVGASGGQRTLARQRAMNISSAGGATVRSSMWFGAQSCGRRCDWGRGCMIIDASEGYAQFDRDRTVKRDD</sequence>
<gene>
    <name evidence="2" type="ORF">GUJ93_ZPchr0010g11106</name>
</gene>
<protein>
    <submittedName>
        <fullName evidence="2">Uncharacterized protein</fullName>
    </submittedName>
</protein>
<dbReference type="Proteomes" id="UP000729402">
    <property type="component" value="Unassembled WGS sequence"/>
</dbReference>
<feature type="compositionally biased region" description="Low complexity" evidence="1">
    <location>
        <begin position="15"/>
        <end position="27"/>
    </location>
</feature>
<feature type="region of interest" description="Disordered" evidence="1">
    <location>
        <begin position="1"/>
        <end position="32"/>
    </location>
</feature>
<dbReference type="AlphaFoldDB" id="A0A8J5WBT3"/>
<reference evidence="2" key="1">
    <citation type="journal article" date="2021" name="bioRxiv">
        <title>Whole Genome Assembly and Annotation of Northern Wild Rice, Zizania palustris L., Supports a Whole Genome Duplication in the Zizania Genus.</title>
        <authorList>
            <person name="Haas M."/>
            <person name="Kono T."/>
            <person name="Macchietto M."/>
            <person name="Millas R."/>
            <person name="McGilp L."/>
            <person name="Shao M."/>
            <person name="Duquette J."/>
            <person name="Hirsch C.N."/>
            <person name="Kimball J."/>
        </authorList>
    </citation>
    <scope>NUCLEOTIDE SEQUENCE</scope>
    <source>
        <tissue evidence="2">Fresh leaf tissue</tissue>
    </source>
</reference>
<keyword evidence="3" id="KW-1185">Reference proteome</keyword>
<organism evidence="2 3">
    <name type="scientific">Zizania palustris</name>
    <name type="common">Northern wild rice</name>
    <dbReference type="NCBI Taxonomy" id="103762"/>
    <lineage>
        <taxon>Eukaryota</taxon>
        <taxon>Viridiplantae</taxon>
        <taxon>Streptophyta</taxon>
        <taxon>Embryophyta</taxon>
        <taxon>Tracheophyta</taxon>
        <taxon>Spermatophyta</taxon>
        <taxon>Magnoliopsida</taxon>
        <taxon>Liliopsida</taxon>
        <taxon>Poales</taxon>
        <taxon>Poaceae</taxon>
        <taxon>BOP clade</taxon>
        <taxon>Oryzoideae</taxon>
        <taxon>Oryzeae</taxon>
        <taxon>Zizaniinae</taxon>
        <taxon>Zizania</taxon>
    </lineage>
</organism>
<evidence type="ECO:0000313" key="3">
    <source>
        <dbReference type="Proteomes" id="UP000729402"/>
    </source>
</evidence>
<comment type="caution">
    <text evidence="2">The sequence shown here is derived from an EMBL/GenBank/DDBJ whole genome shotgun (WGS) entry which is preliminary data.</text>
</comment>
<reference evidence="2" key="2">
    <citation type="submission" date="2021-02" db="EMBL/GenBank/DDBJ databases">
        <authorList>
            <person name="Kimball J.A."/>
            <person name="Haas M.W."/>
            <person name="Macchietto M."/>
            <person name="Kono T."/>
            <person name="Duquette J."/>
            <person name="Shao M."/>
        </authorList>
    </citation>
    <scope>NUCLEOTIDE SEQUENCE</scope>
    <source>
        <tissue evidence="2">Fresh leaf tissue</tissue>
    </source>
</reference>
<dbReference type="EMBL" id="JAAALK010000082">
    <property type="protein sequence ID" value="KAG8086034.1"/>
    <property type="molecule type" value="Genomic_DNA"/>
</dbReference>
<evidence type="ECO:0000256" key="1">
    <source>
        <dbReference type="SAM" id="MobiDB-lite"/>
    </source>
</evidence>
<evidence type="ECO:0000313" key="2">
    <source>
        <dbReference type="EMBL" id="KAG8086034.1"/>
    </source>
</evidence>
<proteinExistence type="predicted"/>
<accession>A0A8J5WBT3</accession>
<name>A0A8J5WBT3_ZIZPA</name>